<reference evidence="2 3" key="1">
    <citation type="journal article" date="2023" name="IMA Fungus">
        <title>Comparative genomic study of the Penicillium genus elucidates a diverse pangenome and 15 lateral gene transfer events.</title>
        <authorList>
            <person name="Petersen C."/>
            <person name="Sorensen T."/>
            <person name="Nielsen M.R."/>
            <person name="Sondergaard T.E."/>
            <person name="Sorensen J.L."/>
            <person name="Fitzpatrick D.A."/>
            <person name="Frisvad J.C."/>
            <person name="Nielsen K.L."/>
        </authorList>
    </citation>
    <scope>NUCLEOTIDE SEQUENCE [LARGE SCALE GENOMIC DNA]</scope>
    <source>
        <strain evidence="2 3">IBT 35679</strain>
    </source>
</reference>
<evidence type="ECO:0008006" key="4">
    <source>
        <dbReference type="Google" id="ProtNLM"/>
    </source>
</evidence>
<feature type="region of interest" description="Disordered" evidence="1">
    <location>
        <begin position="106"/>
        <end position="185"/>
    </location>
</feature>
<dbReference type="EMBL" id="JAQIZZ010000007">
    <property type="protein sequence ID" value="KAJ5533011.1"/>
    <property type="molecule type" value="Genomic_DNA"/>
</dbReference>
<accession>A0AAD6CSN8</accession>
<dbReference type="Proteomes" id="UP001220324">
    <property type="component" value="Unassembled WGS sequence"/>
</dbReference>
<feature type="compositionally biased region" description="Basic and acidic residues" evidence="1">
    <location>
        <begin position="106"/>
        <end position="116"/>
    </location>
</feature>
<dbReference type="AlphaFoldDB" id="A0AAD6CSN8"/>
<protein>
    <recommendedName>
        <fullName evidence="4">RING-type domain-containing protein</fullName>
    </recommendedName>
</protein>
<dbReference type="SUPFAM" id="SSF57850">
    <property type="entry name" value="RING/U-box"/>
    <property type="match status" value="1"/>
</dbReference>
<evidence type="ECO:0000313" key="2">
    <source>
        <dbReference type="EMBL" id="KAJ5533011.1"/>
    </source>
</evidence>
<keyword evidence="3" id="KW-1185">Reference proteome</keyword>
<gene>
    <name evidence="2" type="ORF">N7494_009563</name>
</gene>
<evidence type="ECO:0000313" key="3">
    <source>
        <dbReference type="Proteomes" id="UP001220324"/>
    </source>
</evidence>
<dbReference type="Gene3D" id="3.30.40.10">
    <property type="entry name" value="Zinc/RING finger domain, C3HC4 (zinc finger)"/>
    <property type="match status" value="1"/>
</dbReference>
<feature type="compositionally biased region" description="Low complexity" evidence="1">
    <location>
        <begin position="117"/>
        <end position="129"/>
    </location>
</feature>
<name>A0AAD6CSN8_9EURO</name>
<sequence length="185" mass="19791">MAAVDPPAGLMDIARYASTDSRTANLRLTEFSTLSQDDIPMKLRCAICNMLAVNAFRLPCCDQSICESCQSSLVDTCPVCAHSPVSPDLCKPNKALRTTLKAYLRTEEKKREKDRQAAAASTPTIPTPAESENPTTDAPVDQVATEPTPAETPDVTTAQGIALDEPMRGGRGCADDGECSGRHYS</sequence>
<comment type="caution">
    <text evidence="2">The sequence shown here is derived from an EMBL/GenBank/DDBJ whole genome shotgun (WGS) entry which is preliminary data.</text>
</comment>
<organism evidence="2 3">
    <name type="scientific">Penicillium frequentans</name>
    <dbReference type="NCBI Taxonomy" id="3151616"/>
    <lineage>
        <taxon>Eukaryota</taxon>
        <taxon>Fungi</taxon>
        <taxon>Dikarya</taxon>
        <taxon>Ascomycota</taxon>
        <taxon>Pezizomycotina</taxon>
        <taxon>Eurotiomycetes</taxon>
        <taxon>Eurotiomycetidae</taxon>
        <taxon>Eurotiales</taxon>
        <taxon>Aspergillaceae</taxon>
        <taxon>Penicillium</taxon>
    </lineage>
</organism>
<dbReference type="InterPro" id="IPR013083">
    <property type="entry name" value="Znf_RING/FYVE/PHD"/>
</dbReference>
<proteinExistence type="predicted"/>
<evidence type="ECO:0000256" key="1">
    <source>
        <dbReference type="SAM" id="MobiDB-lite"/>
    </source>
</evidence>